<dbReference type="EMBL" id="CP036264">
    <property type="protein sequence ID" value="QEF97893.1"/>
    <property type="molecule type" value="Genomic_DNA"/>
</dbReference>
<accession>A0A5B9MAZ8</accession>
<dbReference type="RefSeq" id="WP_147867498.1">
    <property type="nucleotide sequence ID" value="NZ_CP036264.1"/>
</dbReference>
<name>A0A5B9MAZ8_9BACT</name>
<sequence>MRLSISVSDSPCRDGITTTCSAEFQLDNFDADAESRLHRVTRHCVDAVSGWAISPSETVAHSSGRRERHDTSSSADGSQRLATANQVAAIRAIARRKGVNLDHLLQDRIGVADVSALSIRQASSLIGELKESRDAA</sequence>
<keyword evidence="3" id="KW-1185">Reference proteome</keyword>
<organism evidence="2 3">
    <name type="scientific">Stieleria maiorica</name>
    <dbReference type="NCBI Taxonomy" id="2795974"/>
    <lineage>
        <taxon>Bacteria</taxon>
        <taxon>Pseudomonadati</taxon>
        <taxon>Planctomycetota</taxon>
        <taxon>Planctomycetia</taxon>
        <taxon>Pirellulales</taxon>
        <taxon>Pirellulaceae</taxon>
        <taxon>Stieleria</taxon>
    </lineage>
</organism>
<protein>
    <submittedName>
        <fullName evidence="2">Uncharacterized protein</fullName>
    </submittedName>
</protein>
<feature type="region of interest" description="Disordered" evidence="1">
    <location>
        <begin position="57"/>
        <end position="81"/>
    </location>
</feature>
<evidence type="ECO:0000313" key="2">
    <source>
        <dbReference type="EMBL" id="QEF97893.1"/>
    </source>
</evidence>
<dbReference type="AlphaFoldDB" id="A0A5B9MAZ8"/>
<dbReference type="Proteomes" id="UP000321353">
    <property type="component" value="Chromosome"/>
</dbReference>
<proteinExistence type="predicted"/>
<reference evidence="2 3" key="1">
    <citation type="submission" date="2019-02" db="EMBL/GenBank/DDBJ databases">
        <title>Planctomycetal bacteria perform biofilm scaping via a novel small molecule.</title>
        <authorList>
            <person name="Jeske O."/>
            <person name="Boedeker C."/>
            <person name="Wiegand S."/>
            <person name="Breitling P."/>
            <person name="Kallscheuer N."/>
            <person name="Jogler M."/>
            <person name="Rohde M."/>
            <person name="Petersen J."/>
            <person name="Medema M.H."/>
            <person name="Surup F."/>
            <person name="Jogler C."/>
        </authorList>
    </citation>
    <scope>NUCLEOTIDE SEQUENCE [LARGE SCALE GENOMIC DNA]</scope>
    <source>
        <strain evidence="2 3">Mal15</strain>
    </source>
</reference>
<dbReference type="KEGG" id="smam:Mal15_19390"/>
<feature type="compositionally biased region" description="Polar residues" evidence="1">
    <location>
        <begin position="72"/>
        <end position="81"/>
    </location>
</feature>
<evidence type="ECO:0000313" key="3">
    <source>
        <dbReference type="Proteomes" id="UP000321353"/>
    </source>
</evidence>
<evidence type="ECO:0000256" key="1">
    <source>
        <dbReference type="SAM" id="MobiDB-lite"/>
    </source>
</evidence>
<gene>
    <name evidence="2" type="ORF">Mal15_19390</name>
</gene>